<dbReference type="RefSeq" id="WP_261743477.1">
    <property type="nucleotide sequence ID" value="NZ_CP104557.1"/>
</dbReference>
<evidence type="ECO:0000313" key="3">
    <source>
        <dbReference type="EMBL" id="UXH37988.1"/>
    </source>
</evidence>
<keyword evidence="1" id="KW-0732">Signal</keyword>
<evidence type="ECO:0000256" key="1">
    <source>
        <dbReference type="SAM" id="SignalP"/>
    </source>
</evidence>
<dbReference type="InterPro" id="IPR016087">
    <property type="entry name" value="Chalcone_isomerase"/>
</dbReference>
<name>A0ABY6AK37_9PSED</name>
<feature type="signal peptide" evidence="1">
    <location>
        <begin position="1"/>
        <end position="21"/>
    </location>
</feature>
<feature type="chain" id="PRO_5046604527" evidence="1">
    <location>
        <begin position="22"/>
        <end position="178"/>
    </location>
</feature>
<proteinExistence type="predicted"/>
<evidence type="ECO:0000259" key="2">
    <source>
        <dbReference type="Pfam" id="PF16036"/>
    </source>
</evidence>
<gene>
    <name evidence="3" type="ORF">N5C08_13360</name>
</gene>
<dbReference type="GO" id="GO:0016853">
    <property type="term" value="F:isomerase activity"/>
    <property type="evidence" value="ECO:0007669"/>
    <property type="project" value="UniProtKB-KW"/>
</dbReference>
<evidence type="ECO:0000313" key="4">
    <source>
        <dbReference type="Proteomes" id="UP001064504"/>
    </source>
</evidence>
<sequence>MARPIRWTCLLLLLAAFSAVGDWRSDVPGAQRIGSGEFTWFGLSLYTAQLWAAGPVHDWNQPFALDLLYHRALSKDTLVKASLQEMRRLSAGTLTAQQSDDWGKALGQAFADVEPGMRITGVYVPEVGCRFYINGQLSREIADPYFARAFFAIWLAPGARDTQLRQRLLGLAGNERGT</sequence>
<dbReference type="EMBL" id="CP104557">
    <property type="protein sequence ID" value="UXH37988.1"/>
    <property type="molecule type" value="Genomic_DNA"/>
</dbReference>
<protein>
    <submittedName>
        <fullName evidence="3">Chalcone isomerase family protein</fullName>
    </submittedName>
</protein>
<keyword evidence="3" id="KW-0413">Isomerase</keyword>
<accession>A0ABY6AK37</accession>
<keyword evidence="4" id="KW-1185">Reference proteome</keyword>
<feature type="domain" description="Chalcone isomerase" evidence="2">
    <location>
        <begin position="60"/>
        <end position="170"/>
    </location>
</feature>
<organism evidence="3 4">
    <name type="scientific">Pseudomonas promysalinigenes</name>
    <dbReference type="NCBI Taxonomy" id="485898"/>
    <lineage>
        <taxon>Bacteria</taxon>
        <taxon>Pseudomonadati</taxon>
        <taxon>Pseudomonadota</taxon>
        <taxon>Gammaproteobacteria</taxon>
        <taxon>Pseudomonadales</taxon>
        <taxon>Pseudomonadaceae</taxon>
        <taxon>Pseudomonas</taxon>
    </lineage>
</organism>
<reference evidence="3" key="1">
    <citation type="submission" date="2022-09" db="EMBL/GenBank/DDBJ databases">
        <title>Complete genome sequence of Pseudomonas promysalinigenes strain RL-WG26, a newly isolated PGPR with the potential for plant salinity stress alleviation.</title>
        <authorList>
            <person name="Ren L."/>
            <person name="Wang G."/>
            <person name="Hu H."/>
        </authorList>
    </citation>
    <scope>NUCLEOTIDE SEQUENCE</scope>
    <source>
        <strain evidence="3">RL-WG26</strain>
    </source>
</reference>
<dbReference type="Proteomes" id="UP001064504">
    <property type="component" value="Chromosome"/>
</dbReference>
<dbReference type="Pfam" id="PF16036">
    <property type="entry name" value="Chalcone_3"/>
    <property type="match status" value="1"/>
</dbReference>